<reference evidence="2" key="1">
    <citation type="journal article" date="2014" name="Int. J. Syst. Evol. Microbiol.">
        <title>Complete genome sequence of Corynebacterium casei LMG S-19264T (=DSM 44701T), isolated from a smear-ripened cheese.</title>
        <authorList>
            <consortium name="US DOE Joint Genome Institute (JGI-PGF)"/>
            <person name="Walter F."/>
            <person name="Albersmeier A."/>
            <person name="Kalinowski J."/>
            <person name="Ruckert C."/>
        </authorList>
    </citation>
    <scope>NUCLEOTIDE SEQUENCE</scope>
    <source>
        <strain evidence="2">KCTC 12113</strain>
    </source>
</reference>
<sequence length="294" mass="33262">MRGSFRSSNIFRLGVLCTFLLIGHLKIQAQNKVLIIGIDGTRPDALLTADTPNLDGLWQNGAYSFRAKTDPLSWSGVCWTSMLTGVWKEKHKVYSNSYENPNVKEYPHFFRRAREQKPNLKTYSIANWKPVHNILQENDAVEAVHRKTDAAVTKQVVRTLKNTDVDVLFLHLDNVDHAGHKYGYALENKKYISAIEKTDKKVGEIIKALKKRKDYEKENWLILVSTDHGGSGKGHGKDTPEHTTIFYIASGKEVTQGEILKEVNVVDVAVTALKHLEIDIKEEWKLDGKPSGLK</sequence>
<evidence type="ECO:0000313" key="2">
    <source>
        <dbReference type="EMBL" id="GGW51853.1"/>
    </source>
</evidence>
<gene>
    <name evidence="2" type="ORF">GCM10007383_38960</name>
</gene>
<dbReference type="Proteomes" id="UP000634668">
    <property type="component" value="Unassembled WGS sequence"/>
</dbReference>
<dbReference type="Gene3D" id="3.40.720.10">
    <property type="entry name" value="Alkaline Phosphatase, subunit A"/>
    <property type="match status" value="1"/>
</dbReference>
<organism evidence="2 3">
    <name type="scientific">Arenibacter certesii</name>
    <dbReference type="NCBI Taxonomy" id="228955"/>
    <lineage>
        <taxon>Bacteria</taxon>
        <taxon>Pseudomonadati</taxon>
        <taxon>Bacteroidota</taxon>
        <taxon>Flavobacteriia</taxon>
        <taxon>Flavobacteriales</taxon>
        <taxon>Flavobacteriaceae</taxon>
        <taxon>Arenibacter</taxon>
    </lineage>
</organism>
<protein>
    <recommendedName>
        <fullName evidence="1">Metalloenzyme domain-containing protein</fullName>
    </recommendedName>
</protein>
<keyword evidence="3" id="KW-1185">Reference proteome</keyword>
<dbReference type="GO" id="GO:0046872">
    <property type="term" value="F:metal ion binding"/>
    <property type="evidence" value="ECO:0007669"/>
    <property type="project" value="InterPro"/>
</dbReference>
<proteinExistence type="predicted"/>
<dbReference type="EMBL" id="BMWP01000062">
    <property type="protein sequence ID" value="GGW51853.1"/>
    <property type="molecule type" value="Genomic_DNA"/>
</dbReference>
<dbReference type="AlphaFoldDB" id="A0A918J6M3"/>
<evidence type="ECO:0000313" key="3">
    <source>
        <dbReference type="Proteomes" id="UP000634668"/>
    </source>
</evidence>
<feature type="domain" description="Metalloenzyme" evidence="1">
    <location>
        <begin position="45"/>
        <end position="278"/>
    </location>
</feature>
<dbReference type="PANTHER" id="PTHR10151">
    <property type="entry name" value="ECTONUCLEOTIDE PYROPHOSPHATASE/PHOSPHODIESTERASE"/>
    <property type="match status" value="1"/>
</dbReference>
<name>A0A918J6M3_9FLAO</name>
<dbReference type="RefSeq" id="WP_051315782.1">
    <property type="nucleotide sequence ID" value="NZ_BMWP01000062.1"/>
</dbReference>
<dbReference type="PANTHER" id="PTHR10151:SF120">
    <property type="entry name" value="BIS(5'-ADENOSYL)-TRIPHOSPHATASE"/>
    <property type="match status" value="1"/>
</dbReference>
<dbReference type="InterPro" id="IPR017850">
    <property type="entry name" value="Alkaline_phosphatase_core_sf"/>
</dbReference>
<dbReference type="GO" id="GO:0016787">
    <property type="term" value="F:hydrolase activity"/>
    <property type="evidence" value="ECO:0007669"/>
    <property type="project" value="UniProtKB-ARBA"/>
</dbReference>
<evidence type="ECO:0000259" key="1">
    <source>
        <dbReference type="Pfam" id="PF01676"/>
    </source>
</evidence>
<reference evidence="2" key="2">
    <citation type="submission" date="2020-09" db="EMBL/GenBank/DDBJ databases">
        <authorList>
            <person name="Sun Q."/>
            <person name="Kim S."/>
        </authorList>
    </citation>
    <scope>NUCLEOTIDE SEQUENCE</scope>
    <source>
        <strain evidence="2">KCTC 12113</strain>
    </source>
</reference>
<dbReference type="InterPro" id="IPR006124">
    <property type="entry name" value="Metalloenzyme"/>
</dbReference>
<dbReference type="Pfam" id="PF01676">
    <property type="entry name" value="Metalloenzyme"/>
    <property type="match status" value="1"/>
</dbReference>
<accession>A0A918J6M3</accession>
<dbReference type="SUPFAM" id="SSF53649">
    <property type="entry name" value="Alkaline phosphatase-like"/>
    <property type="match status" value="1"/>
</dbReference>
<comment type="caution">
    <text evidence="2">The sequence shown here is derived from an EMBL/GenBank/DDBJ whole genome shotgun (WGS) entry which is preliminary data.</text>
</comment>